<dbReference type="EMBL" id="QNSE01000001">
    <property type="protein sequence ID" value="RBP85706.1"/>
    <property type="molecule type" value="Genomic_DNA"/>
</dbReference>
<reference evidence="3 4" key="1">
    <citation type="submission" date="2018-06" db="EMBL/GenBank/DDBJ databases">
        <title>Genomic Encyclopedia of Type Strains, Phase III (KMG-III): the genomes of soil and plant-associated and newly described type strains.</title>
        <authorList>
            <person name="Whitman W."/>
        </authorList>
    </citation>
    <scope>NUCLEOTIDE SEQUENCE [LARGE SCALE GENOMIC DNA]</scope>
    <source>
        <strain evidence="3 4">CECT 7377</strain>
    </source>
</reference>
<name>A0A366JFF5_9GAMM</name>
<accession>A0A366JFF5</accession>
<dbReference type="InterPro" id="IPR017927">
    <property type="entry name" value="FAD-bd_FR_type"/>
</dbReference>
<organism evidence="3 4">
    <name type="scientific">Marinomonas rhizomae</name>
    <dbReference type="NCBI Taxonomy" id="491948"/>
    <lineage>
        <taxon>Bacteria</taxon>
        <taxon>Pseudomonadati</taxon>
        <taxon>Pseudomonadota</taxon>
        <taxon>Gammaproteobacteria</taxon>
        <taxon>Oceanospirillales</taxon>
        <taxon>Oceanospirillaceae</taxon>
        <taxon>Marinomonas</taxon>
    </lineage>
</organism>
<evidence type="ECO:0000313" key="4">
    <source>
        <dbReference type="Proteomes" id="UP000252792"/>
    </source>
</evidence>
<dbReference type="RefSeq" id="WP_113914945.1">
    <property type="nucleotide sequence ID" value="NZ_QNSE01000001.1"/>
</dbReference>
<dbReference type="Gene3D" id="3.40.50.80">
    <property type="entry name" value="Nucleotide-binding domain of ferredoxin-NADP reductase (FNR) module"/>
    <property type="match status" value="1"/>
</dbReference>
<dbReference type="PANTHER" id="PTHR30157">
    <property type="entry name" value="FERRIC REDUCTASE, NADPH-DEPENDENT"/>
    <property type="match status" value="1"/>
</dbReference>
<dbReference type="SUPFAM" id="SSF63380">
    <property type="entry name" value="Riboflavin synthase domain-like"/>
    <property type="match status" value="1"/>
</dbReference>
<comment type="similarity">
    <text evidence="1">Belongs to the SIP oxidoreductase family.</text>
</comment>
<dbReference type="InterPro" id="IPR039261">
    <property type="entry name" value="FNR_nucleotide-bd"/>
</dbReference>
<dbReference type="PROSITE" id="PS51384">
    <property type="entry name" value="FAD_FR"/>
    <property type="match status" value="1"/>
</dbReference>
<comment type="caution">
    <text evidence="3">The sequence shown here is derived from an EMBL/GenBank/DDBJ whole genome shotgun (WGS) entry which is preliminary data.</text>
</comment>
<keyword evidence="4" id="KW-1185">Reference proteome</keyword>
<dbReference type="GO" id="GO:0016491">
    <property type="term" value="F:oxidoreductase activity"/>
    <property type="evidence" value="ECO:0007669"/>
    <property type="project" value="InterPro"/>
</dbReference>
<dbReference type="Pfam" id="PF04954">
    <property type="entry name" value="SIP"/>
    <property type="match status" value="1"/>
</dbReference>
<feature type="domain" description="FAD-binding FR-type" evidence="2">
    <location>
        <begin position="11"/>
        <end position="139"/>
    </location>
</feature>
<dbReference type="OrthoDB" id="9814826at2"/>
<evidence type="ECO:0000256" key="1">
    <source>
        <dbReference type="ARBA" id="ARBA00035644"/>
    </source>
</evidence>
<dbReference type="Pfam" id="PF08021">
    <property type="entry name" value="FAD_binding_9"/>
    <property type="match status" value="1"/>
</dbReference>
<evidence type="ECO:0000313" key="3">
    <source>
        <dbReference type="EMBL" id="RBP85706.1"/>
    </source>
</evidence>
<evidence type="ECO:0000259" key="2">
    <source>
        <dbReference type="PROSITE" id="PS51384"/>
    </source>
</evidence>
<proteinExistence type="inferred from homology"/>
<dbReference type="InterPro" id="IPR017938">
    <property type="entry name" value="Riboflavin_synthase-like_b-brl"/>
</dbReference>
<dbReference type="Gene3D" id="2.40.30.10">
    <property type="entry name" value="Translation factors"/>
    <property type="match status" value="1"/>
</dbReference>
<sequence length="266" mass="29843">MLKNTRIEIPLTPRSAKVTRIMDLSPTLRRIRLQGPELEGFGFHPLAPEAHVKLFFPQAPNHLRMPDVMENGSADWQGAREGRFSPFRDYTIRAFDEHTCTLDIDFVLHDEGVGGPWAKQAKVGDVLGIFGPRSVKLPPTNAANYVFFVDETSLPAFARWLEVLPNDAHIDAWIEVASADSEIPISHGDNTNLNWLYRDSDGGQPYGALLYHAVETLPILSLSNATWLWAATEAHVIAQMKRRLMNLNSIINPAHLDLVAYWKTSP</sequence>
<dbReference type="PANTHER" id="PTHR30157:SF0">
    <property type="entry name" value="NADPH-DEPENDENT FERRIC-CHELATE REDUCTASE"/>
    <property type="match status" value="1"/>
</dbReference>
<dbReference type="CDD" id="cd06193">
    <property type="entry name" value="siderophore_interacting"/>
    <property type="match status" value="1"/>
</dbReference>
<dbReference type="InterPro" id="IPR013113">
    <property type="entry name" value="SIP_FAD-bd"/>
</dbReference>
<dbReference type="InterPro" id="IPR039374">
    <property type="entry name" value="SIP_fam"/>
</dbReference>
<dbReference type="AlphaFoldDB" id="A0A366JFF5"/>
<protein>
    <submittedName>
        <fullName evidence="3">NADPH-dependent ferric siderophore reductase</fullName>
    </submittedName>
</protein>
<gene>
    <name evidence="3" type="ORF">DFP80_101201</name>
</gene>
<dbReference type="Proteomes" id="UP000252792">
    <property type="component" value="Unassembled WGS sequence"/>
</dbReference>
<dbReference type="InterPro" id="IPR007037">
    <property type="entry name" value="SIP_rossman_dom"/>
</dbReference>